<gene>
    <name evidence="1" type="ORF">L292_2157</name>
</gene>
<proteinExistence type="predicted"/>
<comment type="caution">
    <text evidence="1">The sequence shown here is derived from an EMBL/GenBank/DDBJ whole genome shotgun (WGS) entry which is preliminary data.</text>
</comment>
<protein>
    <submittedName>
        <fullName evidence="1">Uncharacterized protein</fullName>
    </submittedName>
</protein>
<organism evidence="1 2">
    <name type="scientific">Acinetobacter junii CIP 107470 = MTCC 11364</name>
    <dbReference type="NCBI Taxonomy" id="1217666"/>
    <lineage>
        <taxon>Bacteria</taxon>
        <taxon>Pseudomonadati</taxon>
        <taxon>Pseudomonadota</taxon>
        <taxon>Gammaproteobacteria</taxon>
        <taxon>Moraxellales</taxon>
        <taxon>Moraxellaceae</taxon>
        <taxon>Acinetobacter</taxon>
    </lineage>
</organism>
<sequence>MVIKINANCAALGDCEKAVKTKFQIKVQYTAHVALIYAFVQYIAHN</sequence>
<name>S7Y6N2_ACIJU</name>
<evidence type="ECO:0000313" key="1">
    <source>
        <dbReference type="EMBL" id="EPR86804.1"/>
    </source>
</evidence>
<dbReference type="EMBL" id="ASYZ01000036">
    <property type="protein sequence ID" value="EPR86804.1"/>
    <property type="molecule type" value="Genomic_DNA"/>
</dbReference>
<dbReference type="Proteomes" id="UP000018420">
    <property type="component" value="Unassembled WGS sequence"/>
</dbReference>
<dbReference type="AlphaFoldDB" id="S7Y6N2"/>
<dbReference type="PATRIC" id="fig|1330047.3.peg.781"/>
<reference evidence="1 2" key="1">
    <citation type="submission" date="2013-05" db="EMBL/GenBank/DDBJ databases">
        <title>Genome assembly of Acinetobacter junii MTCC 11364.</title>
        <authorList>
            <person name="Khatri I."/>
            <person name="Singh N.K."/>
            <person name="Subramanian S."/>
            <person name="Mayilraj S."/>
        </authorList>
    </citation>
    <scope>NUCLEOTIDE SEQUENCE [LARGE SCALE GENOMIC DNA]</scope>
    <source>
        <strain evidence="1 2">MTCC 11364</strain>
    </source>
</reference>
<evidence type="ECO:0000313" key="2">
    <source>
        <dbReference type="Proteomes" id="UP000018420"/>
    </source>
</evidence>
<accession>S7Y6N2</accession>